<proteinExistence type="predicted"/>
<keyword evidence="2" id="KW-1185">Reference proteome</keyword>
<evidence type="ECO:0000313" key="2">
    <source>
        <dbReference type="Proteomes" id="UP000582646"/>
    </source>
</evidence>
<protein>
    <submittedName>
        <fullName evidence="1">GNAT family N-acetyltransferase</fullName>
    </submittedName>
</protein>
<dbReference type="InterPro" id="IPR016181">
    <property type="entry name" value="Acyl_CoA_acyltransferase"/>
</dbReference>
<name>A0A846X1I9_9ACTN</name>
<reference evidence="1 2" key="1">
    <citation type="submission" date="2020-04" db="EMBL/GenBank/DDBJ databases">
        <title>MicrobeNet Type strains.</title>
        <authorList>
            <person name="Nicholson A.C."/>
        </authorList>
    </citation>
    <scope>NUCLEOTIDE SEQUENCE [LARGE SCALE GENOMIC DNA]</scope>
    <source>
        <strain evidence="1 2">DSM 44113</strain>
    </source>
</reference>
<evidence type="ECO:0000313" key="1">
    <source>
        <dbReference type="EMBL" id="NKY18199.1"/>
    </source>
</evidence>
<dbReference type="Pfam" id="PF13420">
    <property type="entry name" value="Acetyltransf_4"/>
    <property type="match status" value="1"/>
</dbReference>
<dbReference type="Proteomes" id="UP000582646">
    <property type="component" value="Unassembled WGS sequence"/>
</dbReference>
<dbReference type="GO" id="GO:0016740">
    <property type="term" value="F:transferase activity"/>
    <property type="evidence" value="ECO:0007669"/>
    <property type="project" value="UniProtKB-KW"/>
</dbReference>
<keyword evidence="1" id="KW-0808">Transferase</keyword>
<dbReference type="AlphaFoldDB" id="A0A846X1I9"/>
<organism evidence="1 2">
    <name type="scientific">Tsukamurella spumae</name>
    <dbReference type="NCBI Taxonomy" id="44753"/>
    <lineage>
        <taxon>Bacteria</taxon>
        <taxon>Bacillati</taxon>
        <taxon>Actinomycetota</taxon>
        <taxon>Actinomycetes</taxon>
        <taxon>Mycobacteriales</taxon>
        <taxon>Tsukamurellaceae</taxon>
        <taxon>Tsukamurella</taxon>
    </lineage>
</organism>
<gene>
    <name evidence="1" type="ORF">HF999_07440</name>
</gene>
<dbReference type="EMBL" id="JAAXOQ010000007">
    <property type="protein sequence ID" value="NKY18199.1"/>
    <property type="molecule type" value="Genomic_DNA"/>
</dbReference>
<dbReference type="RefSeq" id="WP_168545249.1">
    <property type="nucleotide sequence ID" value="NZ_BAAAKS010000004.1"/>
</dbReference>
<dbReference type="Gene3D" id="3.40.630.30">
    <property type="match status" value="1"/>
</dbReference>
<accession>A0A846X1I9</accession>
<dbReference type="SUPFAM" id="SSF55729">
    <property type="entry name" value="Acyl-CoA N-acyltransferases (Nat)"/>
    <property type="match status" value="1"/>
</dbReference>
<comment type="caution">
    <text evidence="1">The sequence shown here is derived from an EMBL/GenBank/DDBJ whole genome shotgun (WGS) entry which is preliminary data.</text>
</comment>
<sequence length="355" mass="38132">MTTPSNAGRYRIGEHVVQLRAPRLADAESWRRTNLEHESRLRPAFGSPDTDWDAEHSLAAWAETWWAATHDPDVRIARVLTVEDGAEERVVGYQVWAGRDPRTGHAEASTWIAGLPRSLKVAMFFTAACLLDAFTAHPDLPFAVGPMAVHNRPPIALAESVGFTYQQTLRGLREYEGRPADHSIHVRHNTEEARAELAAVIASIGAEPLPPRPAARPSTGAALGLARLGVRRVRARVRAARATPTADTAVDTVTVAGRPIGSIGVHVDGGSSTTEIIERLHRDADPDAATAAVVAACRAAADAQQTRRLTIALADRHAGAVADLTALGFVSEGTALPTLGDESTPRESWTRLLAW</sequence>